<dbReference type="Gene3D" id="3.90.70.10">
    <property type="entry name" value="Cysteine proteinases"/>
    <property type="match status" value="2"/>
</dbReference>
<dbReference type="Gene3D" id="2.60.120.380">
    <property type="match status" value="1"/>
</dbReference>
<comment type="similarity">
    <text evidence="1">Belongs to the peptidase C1 family.</text>
</comment>
<dbReference type="Pfam" id="PF02368">
    <property type="entry name" value="Big_2"/>
    <property type="match status" value="1"/>
</dbReference>
<dbReference type="InterPro" id="IPR038765">
    <property type="entry name" value="Papain-like_cys_pep_sf"/>
</dbReference>
<gene>
    <name evidence="5" type="ORF">H0N91_18270</name>
</gene>
<dbReference type="GO" id="GO:0008234">
    <property type="term" value="F:cysteine-type peptidase activity"/>
    <property type="evidence" value="ECO:0007669"/>
    <property type="project" value="InterPro"/>
</dbReference>
<organism evidence="5 6">
    <name type="scientific">Eubacterium callanderi</name>
    <dbReference type="NCBI Taxonomy" id="53442"/>
    <lineage>
        <taxon>Bacteria</taxon>
        <taxon>Bacillati</taxon>
        <taxon>Bacillota</taxon>
        <taxon>Clostridia</taxon>
        <taxon>Eubacteriales</taxon>
        <taxon>Eubacteriaceae</taxon>
        <taxon>Eubacterium</taxon>
    </lineage>
</organism>
<sequence length="1486" mass="158806">MKKPKKSTVLQLTLLLTILLATPALAQQAAAVDKTGPNYEGKVIMAENLNLGIGSDEELAAAQKTGLPPSVFGKSPGGTADSGAIEELESSNARCLTMALPQHDYPALPQTPAPRNAAPKEYQVGDTKTIYSDYHKDSPGSFTAEVAAVGKTCTIWRDTANRDQLSDEAAQAYAAAIDTRIHDPLENAFGDWSNADVDQDGKTAFIFYPMDGFVGFFNTADLFTKEQTEWATGNVMDMLNMNSVDASNTNVTLSTLAHELQHLINYAQTQDESDAWLNETFSQSAIAIVGLASTETVYEVPTFIKWTQAKGYTYPFIFKEGYVPGGSESGIPYGSWYLFGRYLAHQTQALEGGGDRIYQTITDVNGGSTKLKDIEDALTAIGYMGEGKTAADMNDLITNYNLALYLREPSGPYSLSGNAQEPSNVDGVQVDMLSETENAPEALPGGGAASFSLIKGDNSVTPTGFGPDLHFAGITTSILEGVIAEPRSSILSYGDTVSLSTVDENAEIRYTLDGSDPVENGVKYTEPIAMTQRSLLKTCTVRTDGNHSPVSTWEYEVKPAAAVASVPPGRVEPGTPVTLSCATPGAEIRYTVDGSEPTATNGAVYTGPITINQTTTLKAGSLMPGRDDVLPGDVRTYAYEAGPGAGDRYEPNNSITTATAFSFPGRLEATIHNPEDVDVYAFTLENSANLSLTLTPPDSASYSLALCDEKGNTLRESAYAGKSQSIRYPAASGRYLVKVAGMDGSASEVQPYTLSLTREMEQSAVKSLDMSEMNMLTALTDKSDTGSGYAWDWGLDGGGNYLMSTAYYSHWGGPIKESLHPFSQTGPFNYENHAAQAEYHVQNALYLSNDERQSSIDNIKNAVYSYGAADIYVMSASAYWTPDKANLYVDKNNYDYEIKGHDGGHIVSVVGWDDNYSKDHFKGDPELAKRFGYEDVSIPQPENDGAFIVKNSWGENVGEKGYFYLSYEDAFLVEINNPTVYMADDMPDNYNHQYINDPYGIVNFWTFGNAFTATERFVNEKEAPELLKAVSFVTGKANTRYEISVTQNGETKKVAEGVKKYAGFYTERLNQSITIPQGGTFGISVRLESVDPDQRPSIGVSLREEGTTSGVQPRSDVAFMTINGMTEDVGKEGLFPNIRAYTCDVNSNAYTESGISTEAADQKTEAASQTLPEGALQNVEITGEDTASVNGAVALSIKNSGSAQAPVRDLPARFDLRDTGTLTPVRDQGNTSACWTFAATACVENNIARTGGFATDYPTGITLSDSAKTVLLTADAPQQAVTLTARLTGADSPSSARINWSVTGDVDSVRLDNTFSQNGESVPVLTALKPGVVTLTAASDADMTVTASCAITITAQGVETLSITPDKLALNKGETGKLTAQTGPESAVDKTVLWESDHPEIANVDAGGNVTAISGGKATITAKAGTAVATAEVTVKGTPAINPGAGSPKTGVLQDSRMSAALCMGLLALFGVCGLVYKKQQNEYRH</sequence>
<evidence type="ECO:0000313" key="5">
    <source>
        <dbReference type="EMBL" id="NZA40021.1"/>
    </source>
</evidence>
<evidence type="ECO:0000313" key="6">
    <source>
        <dbReference type="Proteomes" id="UP000586254"/>
    </source>
</evidence>
<dbReference type="InterPro" id="IPR003343">
    <property type="entry name" value="Big_2"/>
</dbReference>
<dbReference type="SMART" id="SM00635">
    <property type="entry name" value="BID_2"/>
    <property type="match status" value="1"/>
</dbReference>
<proteinExistence type="inferred from homology"/>
<comment type="caution">
    <text evidence="5">The sequence shown here is derived from an EMBL/GenBank/DDBJ whole genome shotgun (WGS) entry which is preliminary data.</text>
</comment>
<dbReference type="InterPro" id="IPR008964">
    <property type="entry name" value="Invasin/intimin_cell_adhesion"/>
</dbReference>
<feature type="chain" id="PRO_5032572782" evidence="3">
    <location>
        <begin position="27"/>
        <end position="1486"/>
    </location>
</feature>
<feature type="domain" description="BIG2" evidence="4">
    <location>
        <begin position="1357"/>
        <end position="1434"/>
    </location>
</feature>
<dbReference type="SUPFAM" id="SSF89260">
    <property type="entry name" value="Collagen-binding domain"/>
    <property type="match status" value="1"/>
</dbReference>
<feature type="signal peptide" evidence="3">
    <location>
        <begin position="1"/>
        <end position="26"/>
    </location>
</feature>
<dbReference type="CDD" id="cd02619">
    <property type="entry name" value="Peptidase_C1"/>
    <property type="match status" value="1"/>
</dbReference>
<dbReference type="InterPro" id="IPR026876">
    <property type="entry name" value="Fn3_assoc_repeat"/>
</dbReference>
<dbReference type="SUPFAM" id="SSF54001">
    <property type="entry name" value="Cysteine proteinases"/>
    <property type="match status" value="2"/>
</dbReference>
<dbReference type="RefSeq" id="WP_180494179.1">
    <property type="nucleotide sequence ID" value="NZ_JACCKS010000031.1"/>
</dbReference>
<evidence type="ECO:0000256" key="2">
    <source>
        <dbReference type="SAM" id="Phobius"/>
    </source>
</evidence>
<name>A0A853JSJ3_9FIRM</name>
<dbReference type="InterPro" id="IPR000668">
    <property type="entry name" value="Peptidase_C1A_C"/>
</dbReference>
<dbReference type="Pfam" id="PF13290">
    <property type="entry name" value="CHB_HEX_C_1"/>
    <property type="match status" value="1"/>
</dbReference>
<reference evidence="5 6" key="1">
    <citation type="submission" date="2020-07" db="EMBL/GenBank/DDBJ databases">
        <title>Organ Donor 1.</title>
        <authorList>
            <person name="Marsh A.J."/>
            <person name="Azcarate-Peril M.A."/>
        </authorList>
    </citation>
    <scope>NUCLEOTIDE SEQUENCE [LARGE SCALE GENOMIC DNA]</scope>
    <source>
        <strain evidence="5 6">AMC0717</strain>
    </source>
</reference>
<keyword evidence="3" id="KW-0732">Signal</keyword>
<accession>A0A853JSJ3</accession>
<dbReference type="GO" id="GO:0006508">
    <property type="term" value="P:proteolysis"/>
    <property type="evidence" value="ECO:0007669"/>
    <property type="project" value="InterPro"/>
</dbReference>
<dbReference type="InterPro" id="IPR013128">
    <property type="entry name" value="Peptidase_C1A"/>
</dbReference>
<protein>
    <submittedName>
        <fullName evidence="5">Chitobiase/beta-hexosaminidase C-terminal domain-containing protein</fullName>
    </submittedName>
</protein>
<dbReference type="SUPFAM" id="SSF49373">
    <property type="entry name" value="Invasin/intimin cell-adhesion fragments"/>
    <property type="match status" value="1"/>
</dbReference>
<dbReference type="Proteomes" id="UP000586254">
    <property type="component" value="Unassembled WGS sequence"/>
</dbReference>
<keyword evidence="2" id="KW-1133">Transmembrane helix</keyword>
<evidence type="ECO:0000259" key="4">
    <source>
        <dbReference type="SMART" id="SM00635"/>
    </source>
</evidence>
<dbReference type="EMBL" id="JACCKS010000031">
    <property type="protein sequence ID" value="NZA40021.1"/>
    <property type="molecule type" value="Genomic_DNA"/>
</dbReference>
<dbReference type="PANTHER" id="PTHR12411">
    <property type="entry name" value="CYSTEINE PROTEASE FAMILY C1-RELATED"/>
    <property type="match status" value="1"/>
</dbReference>
<dbReference type="Pfam" id="PF13287">
    <property type="entry name" value="Fn3_assoc"/>
    <property type="match status" value="1"/>
</dbReference>
<dbReference type="Gene3D" id="2.60.40.1080">
    <property type="match status" value="1"/>
</dbReference>
<evidence type="ECO:0000256" key="1">
    <source>
        <dbReference type="ARBA" id="ARBA00008455"/>
    </source>
</evidence>
<keyword evidence="2" id="KW-0812">Transmembrane</keyword>
<evidence type="ECO:0000256" key="3">
    <source>
        <dbReference type="SAM" id="SignalP"/>
    </source>
</evidence>
<feature type="transmembrane region" description="Helical" evidence="2">
    <location>
        <begin position="1458"/>
        <end position="1477"/>
    </location>
</feature>
<dbReference type="InterPro" id="IPR040528">
    <property type="entry name" value="Lectin-like"/>
</dbReference>
<keyword evidence="2" id="KW-0472">Membrane</keyword>
<dbReference type="InterPro" id="IPR059177">
    <property type="entry name" value="GH29D-like_dom"/>
</dbReference>
<dbReference type="Pfam" id="PF00112">
    <property type="entry name" value="Peptidase_C1"/>
    <property type="match status" value="2"/>
</dbReference>
<dbReference type="Pfam" id="PF18560">
    <property type="entry name" value="Lectin_like"/>
    <property type="match status" value="1"/>
</dbReference>